<gene>
    <name evidence="2" type="ORF">SAMN05216429_1106</name>
</gene>
<dbReference type="OrthoDB" id="7347781at2"/>
<evidence type="ECO:0000313" key="3">
    <source>
        <dbReference type="Proteomes" id="UP000199445"/>
    </source>
</evidence>
<protein>
    <recommendedName>
        <fullName evidence="4">Outer membrane protein beta-barrel domain-containing protein</fullName>
    </recommendedName>
</protein>
<evidence type="ECO:0000313" key="2">
    <source>
        <dbReference type="EMBL" id="SFK07978.1"/>
    </source>
</evidence>
<accession>A0A1I3WKB5</accession>
<dbReference type="AlphaFoldDB" id="A0A1I3WKB5"/>
<evidence type="ECO:0000256" key="1">
    <source>
        <dbReference type="SAM" id="SignalP"/>
    </source>
</evidence>
<keyword evidence="3" id="KW-1185">Reference proteome</keyword>
<reference evidence="2 3" key="1">
    <citation type="submission" date="2016-10" db="EMBL/GenBank/DDBJ databases">
        <authorList>
            <person name="de Groot N.N."/>
        </authorList>
    </citation>
    <scope>NUCLEOTIDE SEQUENCE [LARGE SCALE GENOMIC DNA]</scope>
    <source>
        <strain evidence="2 3">IBRC-M 10445</strain>
    </source>
</reference>
<keyword evidence="1" id="KW-0732">Signal</keyword>
<feature type="signal peptide" evidence="1">
    <location>
        <begin position="1"/>
        <end position="23"/>
    </location>
</feature>
<dbReference type="Proteomes" id="UP000199445">
    <property type="component" value="Unassembled WGS sequence"/>
</dbReference>
<evidence type="ECO:0008006" key="4">
    <source>
        <dbReference type="Google" id="ProtNLM"/>
    </source>
</evidence>
<proteinExistence type="predicted"/>
<name>A0A1I3WKB5_9GAMM</name>
<feature type="chain" id="PRO_5011595371" description="Outer membrane protein beta-barrel domain-containing protein" evidence="1">
    <location>
        <begin position="24"/>
        <end position="187"/>
    </location>
</feature>
<dbReference type="EMBL" id="FOSC01000010">
    <property type="protein sequence ID" value="SFK07978.1"/>
    <property type="molecule type" value="Genomic_DNA"/>
</dbReference>
<organism evidence="2 3">
    <name type="scientific">Marinobacter persicus</name>
    <dbReference type="NCBI Taxonomy" id="930118"/>
    <lineage>
        <taxon>Bacteria</taxon>
        <taxon>Pseudomonadati</taxon>
        <taxon>Pseudomonadota</taxon>
        <taxon>Gammaproteobacteria</taxon>
        <taxon>Pseudomonadales</taxon>
        <taxon>Marinobacteraceae</taxon>
        <taxon>Marinobacter</taxon>
    </lineage>
</organism>
<dbReference type="RefSeq" id="WP_091705675.1">
    <property type="nucleotide sequence ID" value="NZ_BMYN01000006.1"/>
</dbReference>
<sequence length="187" mass="19859">MKKQICASLIGLAAATASHTVSAEGWSFPGFNAEGYQAQTTVALVGGVMDPDIGSADAGSVYGLELSMDCPLLQPPTNSIRQQVSLTQYDEDGVEINSLEINPHYVMPMGENLEFGFGPGVGVLDVDTGSRDNTLLGIQAGASVHYREGAFFAGAEARYQVTTEERFGNRDRDADNARVLLKVGVNL</sequence>